<evidence type="ECO:0000256" key="1">
    <source>
        <dbReference type="ARBA" id="ARBA00004141"/>
    </source>
</evidence>
<evidence type="ECO:0000313" key="10">
    <source>
        <dbReference type="EMBL" id="TYP75064.1"/>
    </source>
</evidence>
<feature type="transmembrane region" description="Helical" evidence="9">
    <location>
        <begin position="392"/>
        <end position="411"/>
    </location>
</feature>
<comment type="similarity">
    <text evidence="2 9">Belongs to the ADP/ATP translocase tlc family.</text>
</comment>
<dbReference type="GO" id="GO:0016020">
    <property type="term" value="C:membrane"/>
    <property type="evidence" value="ECO:0007669"/>
    <property type="project" value="UniProtKB-SubCell"/>
</dbReference>
<dbReference type="Gene3D" id="1.20.1250.20">
    <property type="entry name" value="MFS general substrate transporter like domains"/>
    <property type="match status" value="2"/>
</dbReference>
<comment type="caution">
    <text evidence="10">The sequence shown here is derived from an EMBL/GenBank/DDBJ whole genome shotgun (WGS) entry which is preliminary data.</text>
</comment>
<dbReference type="AlphaFoldDB" id="A0A5S5C6T4"/>
<dbReference type="CDD" id="cd06174">
    <property type="entry name" value="MFS"/>
    <property type="match status" value="1"/>
</dbReference>
<dbReference type="InterPro" id="IPR016024">
    <property type="entry name" value="ARM-type_fold"/>
</dbReference>
<dbReference type="InterPro" id="IPR011989">
    <property type="entry name" value="ARM-like"/>
</dbReference>
<protein>
    <recommendedName>
        <fullName evidence="9">ADP,ATP carrier protein</fullName>
    </recommendedName>
</protein>
<feature type="transmembrane region" description="Helical" evidence="9">
    <location>
        <begin position="147"/>
        <end position="171"/>
    </location>
</feature>
<keyword evidence="4 9" id="KW-0812">Transmembrane</keyword>
<feature type="transmembrane region" description="Helical" evidence="9">
    <location>
        <begin position="84"/>
        <end position="108"/>
    </location>
</feature>
<evidence type="ECO:0000256" key="6">
    <source>
        <dbReference type="ARBA" id="ARBA00022840"/>
    </source>
</evidence>
<keyword evidence="3 9" id="KW-0813">Transport</keyword>
<organism evidence="10 11">
    <name type="scientific">Aquimarina intermedia</name>
    <dbReference type="NCBI Taxonomy" id="350814"/>
    <lineage>
        <taxon>Bacteria</taxon>
        <taxon>Pseudomonadati</taxon>
        <taxon>Bacteroidota</taxon>
        <taxon>Flavobacteriia</taxon>
        <taxon>Flavobacteriales</taxon>
        <taxon>Flavobacteriaceae</taxon>
        <taxon>Aquimarina</taxon>
    </lineage>
</organism>
<dbReference type="PANTHER" id="PTHR31187:SF1">
    <property type="entry name" value="ADP,ATP CARRIER PROTEIN 1"/>
    <property type="match status" value="1"/>
</dbReference>
<feature type="transmembrane region" description="Helical" evidence="9">
    <location>
        <begin position="364"/>
        <end position="385"/>
    </location>
</feature>
<gene>
    <name evidence="10" type="ORF">BD809_103126</name>
</gene>
<reference evidence="10 11" key="1">
    <citation type="submission" date="2019-07" db="EMBL/GenBank/DDBJ databases">
        <title>Genomic Encyclopedia of Archaeal and Bacterial Type Strains, Phase II (KMG-II): from individual species to whole genera.</title>
        <authorList>
            <person name="Goeker M."/>
        </authorList>
    </citation>
    <scope>NUCLEOTIDE SEQUENCE [LARGE SCALE GENOMIC DNA]</scope>
    <source>
        <strain evidence="10 11">DSM 17527</strain>
    </source>
</reference>
<feature type="transmembrane region" description="Helical" evidence="9">
    <location>
        <begin position="21"/>
        <end position="41"/>
    </location>
</feature>
<name>A0A5S5C6T4_9FLAO</name>
<dbReference type="InterPro" id="IPR036259">
    <property type="entry name" value="MFS_trans_sf"/>
</dbReference>
<evidence type="ECO:0000256" key="3">
    <source>
        <dbReference type="ARBA" id="ARBA00022448"/>
    </source>
</evidence>
<keyword evidence="5 9" id="KW-0547">Nucleotide-binding</keyword>
<dbReference type="SUPFAM" id="SSF48371">
    <property type="entry name" value="ARM repeat"/>
    <property type="match status" value="1"/>
</dbReference>
<feature type="transmembrane region" description="Helical" evidence="9">
    <location>
        <begin position="297"/>
        <end position="321"/>
    </location>
</feature>
<feature type="transmembrane region" description="Helical" evidence="9">
    <location>
        <begin position="233"/>
        <end position="250"/>
    </location>
</feature>
<dbReference type="InterPro" id="IPR004667">
    <property type="entry name" value="ADP_ATP_car_bac_type"/>
</dbReference>
<feature type="transmembrane region" description="Helical" evidence="9">
    <location>
        <begin position="114"/>
        <end position="135"/>
    </location>
</feature>
<keyword evidence="11" id="KW-1185">Reference proteome</keyword>
<accession>A0A5S5C6T4</accession>
<dbReference type="GO" id="GO:0005471">
    <property type="term" value="F:ATP:ADP antiporter activity"/>
    <property type="evidence" value="ECO:0007669"/>
    <property type="project" value="InterPro"/>
</dbReference>
<dbReference type="Proteomes" id="UP000324376">
    <property type="component" value="Unassembled WGS sequence"/>
</dbReference>
<dbReference type="RefSeq" id="WP_148782067.1">
    <property type="nucleotide sequence ID" value="NZ_VNHU01000003.1"/>
</dbReference>
<sequence>MIRSAFKKIFDIRDGEIYISFLMQFYIFLVITVLLIVKPTINALFLSTLGADQLPYGYILVAVTAIVSSYFYNRAIQLFSIKRIVISTLLVFSTFFLVLSFLLHLAILNIWILYFYYLSVSLFAVLVTSQFWILANMVFNAREAKRLFGFIGSGAIAGGIFGGYLTTIIASTYGNKIAIAVAGILILCCIPILNSVWRFRIKRLNFYQRKQRKTREYENYTSSFRIILSSDHLKYLALITGVGVIVAKLVDFQFSDFANSAIPDSDDLASFFGFWFSTFNVIALLIQLFLTNRLLSFFGVTSTLLILPLGIALGCLLFLTFPELWVLIIIKGMDGSFKQSINKASLELSILPIPYQIKNQAKSYIDVVVDSLATGISGFLLIFLIRRLNLPTSYITIIILLFLFVWILLIYKLREAYFNSFRSNIQNSLSGDDTKKRELKKESTVSTAIRILRSENEKDILNLLDRINDIRLKSLKIHIIQLLKHPSEAVVSAAISQLYSYDRGTAVAQVRSLITSKNDEIVFAAMQYLLLHTDLTGDKIFHSYLDHPSDYIANAALLCLAKEAVDNPKIAEKYQLTHRVEVKVNELSLPESDHRKQEIAEILITIGYTGLPKYYSFISAHLYNVDPYITRHAIRAAGLTQDERFVTSLMDFLSEDDFNEVAIEALKNYGGEITKTILRLDQSEGLKDNVRQYIPKVVQSFKTRSSIKVLLRLLGSKDILIRLEATKSLNRLQQDPNRLRLDQKKITRFILKESKYYKNTIRAIATLQNAIGKEDTSRDYDSLTELNIARENLVEILQVQLDQGLQCIFKLLSLKYDHSDIEVAYYGLISDHKEAKVNAVEFLDNLLHAKLKNAMLSLIEYHVIESDQYLHTSSGTHIISESTCISNLMKNRGKKVKLAVLYLIRQLQEPRYITYLKPYRKQKNREVQKALDATIAYLSTL</sequence>
<dbReference type="OrthoDB" id="1132709at2"/>
<keyword evidence="8 9" id="KW-0472">Membrane</keyword>
<dbReference type="Gene3D" id="1.25.10.10">
    <property type="entry name" value="Leucine-rich Repeat Variant"/>
    <property type="match status" value="1"/>
</dbReference>
<evidence type="ECO:0000256" key="9">
    <source>
        <dbReference type="RuleBase" id="RU363121"/>
    </source>
</evidence>
<evidence type="ECO:0000256" key="2">
    <source>
        <dbReference type="ARBA" id="ARBA00007127"/>
    </source>
</evidence>
<dbReference type="SUPFAM" id="SSF103473">
    <property type="entry name" value="MFS general substrate transporter"/>
    <property type="match status" value="1"/>
</dbReference>
<feature type="transmembrane region" description="Helical" evidence="9">
    <location>
        <begin position="53"/>
        <end position="72"/>
    </location>
</feature>
<evidence type="ECO:0000256" key="4">
    <source>
        <dbReference type="ARBA" id="ARBA00022692"/>
    </source>
</evidence>
<dbReference type="EMBL" id="VNHU01000003">
    <property type="protein sequence ID" value="TYP75064.1"/>
    <property type="molecule type" value="Genomic_DNA"/>
</dbReference>
<evidence type="ECO:0000313" key="11">
    <source>
        <dbReference type="Proteomes" id="UP000324376"/>
    </source>
</evidence>
<proteinExistence type="inferred from homology"/>
<comment type="subcellular location">
    <subcellularLocation>
        <location evidence="1 9">Membrane</location>
        <topology evidence="1 9">Multi-pass membrane protein</topology>
    </subcellularLocation>
</comment>
<dbReference type="GO" id="GO:0005524">
    <property type="term" value="F:ATP binding"/>
    <property type="evidence" value="ECO:0007669"/>
    <property type="project" value="UniProtKB-KW"/>
</dbReference>
<evidence type="ECO:0000256" key="5">
    <source>
        <dbReference type="ARBA" id="ARBA00022741"/>
    </source>
</evidence>
<evidence type="ECO:0000256" key="8">
    <source>
        <dbReference type="ARBA" id="ARBA00023136"/>
    </source>
</evidence>
<feature type="transmembrane region" description="Helical" evidence="9">
    <location>
        <begin position="177"/>
        <end position="197"/>
    </location>
</feature>
<evidence type="ECO:0000256" key="7">
    <source>
        <dbReference type="ARBA" id="ARBA00022989"/>
    </source>
</evidence>
<dbReference type="PANTHER" id="PTHR31187">
    <property type="match status" value="1"/>
</dbReference>
<dbReference type="Pfam" id="PF03219">
    <property type="entry name" value="TLC"/>
    <property type="match status" value="1"/>
</dbReference>
<feature type="transmembrane region" description="Helical" evidence="9">
    <location>
        <begin position="270"/>
        <end position="290"/>
    </location>
</feature>
<keyword evidence="6 9" id="KW-0067">ATP-binding</keyword>
<keyword evidence="7 9" id="KW-1133">Transmembrane helix</keyword>